<dbReference type="STRING" id="57577.A0A2K3MGN9"/>
<dbReference type="Gene3D" id="3.30.200.110">
    <property type="entry name" value="Inositol-pentakisphosphate 2-kinase, N-lobe"/>
    <property type="match status" value="1"/>
</dbReference>
<protein>
    <submittedName>
        <fullName evidence="1">Inositol-pentakisphosphate 2-kinase-like protein</fullName>
    </submittedName>
</protein>
<accession>A0A2K3MGN9</accession>
<reference evidence="1 2" key="2">
    <citation type="journal article" date="2017" name="Front. Plant Sci.">
        <title>Gene Classification and Mining of Molecular Markers Useful in Red Clover (Trifolium pratense) Breeding.</title>
        <authorList>
            <person name="Istvanek J."/>
            <person name="Dluhosova J."/>
            <person name="Dluhos P."/>
            <person name="Patkova L."/>
            <person name="Nedelnik J."/>
            <person name="Repkova J."/>
        </authorList>
    </citation>
    <scope>NUCLEOTIDE SEQUENCE [LARGE SCALE GENOMIC DNA]</scope>
    <source>
        <strain evidence="2">cv. Tatra</strain>
        <tissue evidence="1">Young leaves</tissue>
    </source>
</reference>
<comment type="caution">
    <text evidence="1">The sequence shown here is derived from an EMBL/GenBank/DDBJ whole genome shotgun (WGS) entry which is preliminary data.</text>
</comment>
<organism evidence="1 2">
    <name type="scientific">Trifolium pratense</name>
    <name type="common">Red clover</name>
    <dbReference type="NCBI Taxonomy" id="57577"/>
    <lineage>
        <taxon>Eukaryota</taxon>
        <taxon>Viridiplantae</taxon>
        <taxon>Streptophyta</taxon>
        <taxon>Embryophyta</taxon>
        <taxon>Tracheophyta</taxon>
        <taxon>Spermatophyta</taxon>
        <taxon>Magnoliopsida</taxon>
        <taxon>eudicotyledons</taxon>
        <taxon>Gunneridae</taxon>
        <taxon>Pentapetalae</taxon>
        <taxon>rosids</taxon>
        <taxon>fabids</taxon>
        <taxon>Fabales</taxon>
        <taxon>Fabaceae</taxon>
        <taxon>Papilionoideae</taxon>
        <taxon>50 kb inversion clade</taxon>
        <taxon>NPAAA clade</taxon>
        <taxon>Hologalegina</taxon>
        <taxon>IRL clade</taxon>
        <taxon>Trifolieae</taxon>
        <taxon>Trifolium</taxon>
    </lineage>
</organism>
<dbReference type="EMBL" id="ASHM01061304">
    <property type="protein sequence ID" value="PNX89924.1"/>
    <property type="molecule type" value="Genomic_DNA"/>
</dbReference>
<evidence type="ECO:0000313" key="1">
    <source>
        <dbReference type="EMBL" id="PNX89924.1"/>
    </source>
</evidence>
<keyword evidence="1" id="KW-0418">Kinase</keyword>
<evidence type="ECO:0000313" key="2">
    <source>
        <dbReference type="Proteomes" id="UP000236291"/>
    </source>
</evidence>
<dbReference type="AlphaFoldDB" id="A0A2K3MGN9"/>
<proteinExistence type="predicted"/>
<dbReference type="InterPro" id="IPR043001">
    <property type="entry name" value="IP5_2-K_N_lobe"/>
</dbReference>
<keyword evidence="1" id="KW-0808">Transferase</keyword>
<dbReference type="Proteomes" id="UP000236291">
    <property type="component" value="Unassembled WGS sequence"/>
</dbReference>
<gene>
    <name evidence="1" type="ORF">L195_g046047</name>
</gene>
<sequence>MELTLTEEDAAHWVYRGEGAANIVLSYTGSSPSYLI</sequence>
<dbReference type="GO" id="GO:0016301">
    <property type="term" value="F:kinase activity"/>
    <property type="evidence" value="ECO:0007669"/>
    <property type="project" value="UniProtKB-KW"/>
</dbReference>
<name>A0A2K3MGN9_TRIPR</name>
<reference evidence="1 2" key="1">
    <citation type="journal article" date="2014" name="Am. J. Bot.">
        <title>Genome assembly and annotation for red clover (Trifolium pratense; Fabaceae).</title>
        <authorList>
            <person name="Istvanek J."/>
            <person name="Jaros M."/>
            <person name="Krenek A."/>
            <person name="Repkova J."/>
        </authorList>
    </citation>
    <scope>NUCLEOTIDE SEQUENCE [LARGE SCALE GENOMIC DNA]</scope>
    <source>
        <strain evidence="2">cv. Tatra</strain>
        <tissue evidence="1">Young leaves</tissue>
    </source>
</reference>